<dbReference type="PANTHER" id="PTHR21198">
    <property type="entry name" value="GLUTAMATE RACEMASE"/>
    <property type="match status" value="1"/>
</dbReference>
<dbReference type="EMBL" id="DVJK01000105">
    <property type="protein sequence ID" value="HIS66665.1"/>
    <property type="molecule type" value="Genomic_DNA"/>
</dbReference>
<name>A0A9D1FCX8_9FIRM</name>
<dbReference type="InterPro" id="IPR015942">
    <property type="entry name" value="Asp/Glu/hydantoin_racemase"/>
</dbReference>
<dbReference type="Gene3D" id="3.40.50.1860">
    <property type="match status" value="2"/>
</dbReference>
<comment type="caution">
    <text evidence="3">The sequence shown here is derived from an EMBL/GenBank/DDBJ whole genome shotgun (WGS) entry which is preliminary data.</text>
</comment>
<dbReference type="SUPFAM" id="SSF53681">
    <property type="entry name" value="Aspartate/glutamate racemase"/>
    <property type="match status" value="2"/>
</dbReference>
<reference evidence="3" key="1">
    <citation type="submission" date="2020-10" db="EMBL/GenBank/DDBJ databases">
        <authorList>
            <person name="Gilroy R."/>
        </authorList>
    </citation>
    <scope>NUCLEOTIDE SEQUENCE</scope>
    <source>
        <strain evidence="3">ChiHjej10B9-9673</strain>
    </source>
</reference>
<dbReference type="NCBIfam" id="TIGR00035">
    <property type="entry name" value="asp_race"/>
    <property type="match status" value="1"/>
</dbReference>
<dbReference type="Proteomes" id="UP000824001">
    <property type="component" value="Unassembled WGS sequence"/>
</dbReference>
<dbReference type="Pfam" id="PF01177">
    <property type="entry name" value="Asp_Glu_race"/>
    <property type="match status" value="1"/>
</dbReference>
<dbReference type="InterPro" id="IPR004380">
    <property type="entry name" value="Asp_race"/>
</dbReference>
<evidence type="ECO:0000256" key="1">
    <source>
        <dbReference type="ARBA" id="ARBA00007847"/>
    </source>
</evidence>
<evidence type="ECO:0000313" key="3">
    <source>
        <dbReference type="EMBL" id="HIS66665.1"/>
    </source>
</evidence>
<gene>
    <name evidence="3" type="ORF">IAC18_03770</name>
</gene>
<sequence>MRTIGLLGGMSWESTETYYRVINETVARALGGLHSARCLMSSVDFAEIEPLQSAGEWGELARILTEEARSLARAGADFLVICTNTIHKLAPEIERGAGIPLLHIASAAADELRRAGIRRAGVLGTRFTLRERFYTDVLRAGGVEPLLPDEAEIPELDRIIFDELCRGAILPESREKYLKAIEGFAARGAGAVLLGCTELGLLLDGAEAALPLFDSAVIHARRAAELAMEG</sequence>
<dbReference type="InterPro" id="IPR001920">
    <property type="entry name" value="Asp/Glu_race"/>
</dbReference>
<evidence type="ECO:0000256" key="2">
    <source>
        <dbReference type="ARBA" id="ARBA00023235"/>
    </source>
</evidence>
<evidence type="ECO:0000313" key="4">
    <source>
        <dbReference type="Proteomes" id="UP000824001"/>
    </source>
</evidence>
<reference evidence="3" key="2">
    <citation type="journal article" date="2021" name="PeerJ">
        <title>Extensive microbial diversity within the chicken gut microbiome revealed by metagenomics and culture.</title>
        <authorList>
            <person name="Gilroy R."/>
            <person name="Ravi A."/>
            <person name="Getino M."/>
            <person name="Pursley I."/>
            <person name="Horton D.L."/>
            <person name="Alikhan N.F."/>
            <person name="Baker D."/>
            <person name="Gharbi K."/>
            <person name="Hall N."/>
            <person name="Watson M."/>
            <person name="Adriaenssens E.M."/>
            <person name="Foster-Nyarko E."/>
            <person name="Jarju S."/>
            <person name="Secka A."/>
            <person name="Antonio M."/>
            <person name="Oren A."/>
            <person name="Chaudhuri R.R."/>
            <person name="La Ragione R."/>
            <person name="Hildebrand F."/>
            <person name="Pallen M.J."/>
        </authorList>
    </citation>
    <scope>NUCLEOTIDE SEQUENCE</scope>
    <source>
        <strain evidence="3">ChiHjej10B9-9673</strain>
    </source>
</reference>
<proteinExistence type="inferred from homology"/>
<dbReference type="AlphaFoldDB" id="A0A9D1FCX8"/>
<protein>
    <submittedName>
        <fullName evidence="3">Aspartate/glutamate racemase family protein</fullName>
    </submittedName>
</protein>
<keyword evidence="2" id="KW-0413">Isomerase</keyword>
<dbReference type="PANTHER" id="PTHR21198:SF7">
    <property type="entry name" value="ASPARTATE-GLUTAMATE RACEMASE FAMILY"/>
    <property type="match status" value="1"/>
</dbReference>
<organism evidence="3 4">
    <name type="scientific">Candidatus Scatomorpha merdipullorum</name>
    <dbReference type="NCBI Taxonomy" id="2840927"/>
    <lineage>
        <taxon>Bacteria</taxon>
        <taxon>Bacillati</taxon>
        <taxon>Bacillota</taxon>
        <taxon>Clostridia</taxon>
        <taxon>Eubacteriales</taxon>
        <taxon>Candidatus Scatomorpha</taxon>
    </lineage>
</organism>
<dbReference type="GO" id="GO:0047661">
    <property type="term" value="F:amino-acid racemase activity"/>
    <property type="evidence" value="ECO:0007669"/>
    <property type="project" value="InterPro"/>
</dbReference>
<comment type="similarity">
    <text evidence="1">Belongs to the aspartate/glutamate racemases family.</text>
</comment>
<accession>A0A9D1FCX8</accession>